<dbReference type="EMBL" id="CP111020">
    <property type="protein sequence ID" value="WAR15062.1"/>
    <property type="molecule type" value="Genomic_DNA"/>
</dbReference>
<dbReference type="InterPro" id="IPR011042">
    <property type="entry name" value="6-blade_b-propeller_TolB-like"/>
</dbReference>
<name>A0ABY7F0D2_MYAAR</name>
<sequence length="437" mass="49837">MCKQCIRVFNLFQRRRNKFNNKQLINLLCVNTVVAGYKMGCTQSTPSRTRQRRRGRAKHKLPLPLESKEIAYQKSAAPPLEAATFFARRDQFQAPESNYKSEHIDQVTEIPITVVSHIASKQATYTGIYNVRVHHADAKECRIRGAEFLPTGNLLLVDSVNHKLKLLSSTFQYLAHFVFNGCPHDLCLHSSNRDGSDVYVTVPSDRCVHEFYVEDRFIMPGRKFFTDGWCYGIAAYKQGLVVSVGTKVEFIDTDGTVLKVLQYSTSGMSLFGSPFNIAVTGAQNIIIADSIKNFVTCITPDGNEIFRLSFKFSNVYIRYKAIGIPHYVMVDGDDNLYICGNEKGAIDVLHQVTVRGEKVKSLLSWRHVGFTPHSIAYREKDQLLVVCGENDRIKTFRLETRRSGKSYMNDAIMDSERIQTERSTREVQEMMRRILDR</sequence>
<dbReference type="SUPFAM" id="SSF101898">
    <property type="entry name" value="NHL repeat"/>
    <property type="match status" value="1"/>
</dbReference>
<protein>
    <submittedName>
        <fullName evidence="1">Uncharacterized protein</fullName>
    </submittedName>
</protein>
<gene>
    <name evidence="1" type="ORF">MAR_005167</name>
    <name evidence="2" type="ORF">MAR_005208</name>
</gene>
<reference evidence="1" key="1">
    <citation type="submission" date="2022-11" db="EMBL/GenBank/DDBJ databases">
        <title>Centuries of genome instability and evolution in soft-shell clam transmissible cancer (bioRxiv).</title>
        <authorList>
            <person name="Hart S.F.M."/>
            <person name="Yonemitsu M.A."/>
            <person name="Giersch R.M."/>
            <person name="Beal B.F."/>
            <person name="Arriagada G."/>
            <person name="Davis B.W."/>
            <person name="Ostrander E.A."/>
            <person name="Goff S.P."/>
            <person name="Metzger M.J."/>
        </authorList>
    </citation>
    <scope>NUCLEOTIDE SEQUENCE</scope>
    <source>
        <strain evidence="1">MELC-2E11</strain>
        <tissue evidence="1">Siphon/mantle</tissue>
    </source>
</reference>
<dbReference type="Proteomes" id="UP001164746">
    <property type="component" value="Chromosome 9"/>
</dbReference>
<proteinExistence type="predicted"/>
<dbReference type="EMBL" id="CP111020">
    <property type="protein sequence ID" value="WAR15103.1"/>
    <property type="molecule type" value="Genomic_DNA"/>
</dbReference>
<keyword evidence="3" id="KW-1185">Reference proteome</keyword>
<evidence type="ECO:0000313" key="1">
    <source>
        <dbReference type="EMBL" id="WAR15062.1"/>
    </source>
</evidence>
<accession>A0ABY7F0D2</accession>
<organism evidence="1 3">
    <name type="scientific">Mya arenaria</name>
    <name type="common">Soft-shell clam</name>
    <dbReference type="NCBI Taxonomy" id="6604"/>
    <lineage>
        <taxon>Eukaryota</taxon>
        <taxon>Metazoa</taxon>
        <taxon>Spiralia</taxon>
        <taxon>Lophotrochozoa</taxon>
        <taxon>Mollusca</taxon>
        <taxon>Bivalvia</taxon>
        <taxon>Autobranchia</taxon>
        <taxon>Heteroconchia</taxon>
        <taxon>Euheterodonta</taxon>
        <taxon>Imparidentia</taxon>
        <taxon>Neoheterodontei</taxon>
        <taxon>Myida</taxon>
        <taxon>Myoidea</taxon>
        <taxon>Myidae</taxon>
        <taxon>Mya</taxon>
    </lineage>
</organism>
<dbReference type="Gene3D" id="2.120.10.30">
    <property type="entry name" value="TolB, C-terminal domain"/>
    <property type="match status" value="1"/>
</dbReference>
<evidence type="ECO:0000313" key="3">
    <source>
        <dbReference type="Proteomes" id="UP001164746"/>
    </source>
</evidence>
<evidence type="ECO:0000313" key="2">
    <source>
        <dbReference type="EMBL" id="WAR15103.1"/>
    </source>
</evidence>